<proteinExistence type="predicted"/>
<accession>B4S4L5</accession>
<keyword evidence="4" id="KW-1185">Reference proteome</keyword>
<dbReference type="RefSeq" id="WP_012506444.1">
    <property type="nucleotide sequence ID" value="NC_011059.1"/>
</dbReference>
<evidence type="ECO:0000256" key="1">
    <source>
        <dbReference type="SAM" id="SignalP"/>
    </source>
</evidence>
<dbReference type="PROSITE" id="PS51257">
    <property type="entry name" value="PROKAR_LIPOPROTEIN"/>
    <property type="match status" value="1"/>
</dbReference>
<sequence length="294" mass="33460">MRKLIPILMLALFQISIFAGCQQNGEKQAEKRAAESSSGSMSGGLFNKGFEGILHMQISTPDQQPQNAQLFIAQEGTRFEMNIMNPGTDQVMMRIVTFTPSAEPNLLYTLNEKNKTYSVIDMEKLQDDMEELVEEESDDEFTVEKLGTQTLHGYKCTHVRMTDQHGETELWLTKDLLSAADFARLQRSTNKESNTMEAAMKKAGLEGFPLKTLDKTTGTTMEFVEIERTSLDASLFNVPKGYTKKESAVQMMIPEISDEQMKQMENMQEMMNEEDMQEFQNMMKDMQQQMGGKE</sequence>
<dbReference type="Pfam" id="PF14371">
    <property type="entry name" value="DUF4412"/>
    <property type="match status" value="1"/>
</dbReference>
<dbReference type="eggNOG" id="ENOG5032XXI">
    <property type="taxonomic scope" value="Bacteria"/>
</dbReference>
<dbReference type="HOGENOM" id="CLU_088873_0_0_10"/>
<feature type="domain" description="DUF4412" evidence="2">
    <location>
        <begin position="50"/>
        <end position="242"/>
    </location>
</feature>
<keyword evidence="1" id="KW-0732">Signal</keyword>
<evidence type="ECO:0000313" key="3">
    <source>
        <dbReference type="EMBL" id="ACF46911.1"/>
    </source>
</evidence>
<dbReference type="KEGG" id="paa:Paes_1899"/>
<feature type="signal peptide" evidence="1">
    <location>
        <begin position="1"/>
        <end position="19"/>
    </location>
</feature>
<dbReference type="EMBL" id="CP001108">
    <property type="protein sequence ID" value="ACF46911.1"/>
    <property type="molecule type" value="Genomic_DNA"/>
</dbReference>
<organism evidence="3 4">
    <name type="scientific">Prosthecochloris aestuarii (strain DSM 271 / SK 413)</name>
    <dbReference type="NCBI Taxonomy" id="290512"/>
    <lineage>
        <taxon>Bacteria</taxon>
        <taxon>Pseudomonadati</taxon>
        <taxon>Chlorobiota</taxon>
        <taxon>Chlorobiia</taxon>
        <taxon>Chlorobiales</taxon>
        <taxon>Chlorobiaceae</taxon>
        <taxon>Prosthecochloris</taxon>
    </lineage>
</organism>
<feature type="chain" id="PRO_5002822892" description="DUF4412 domain-containing protein" evidence="1">
    <location>
        <begin position="20"/>
        <end position="294"/>
    </location>
</feature>
<dbReference type="STRING" id="290512.Paes_1899"/>
<protein>
    <recommendedName>
        <fullName evidence="2">DUF4412 domain-containing protein</fullName>
    </recommendedName>
</protein>
<dbReference type="Proteomes" id="UP000002725">
    <property type="component" value="Chromosome"/>
</dbReference>
<dbReference type="AlphaFoldDB" id="B4S4L5"/>
<evidence type="ECO:0000313" key="4">
    <source>
        <dbReference type="Proteomes" id="UP000002725"/>
    </source>
</evidence>
<name>B4S4L5_PROA2</name>
<evidence type="ECO:0000259" key="2">
    <source>
        <dbReference type="Pfam" id="PF14371"/>
    </source>
</evidence>
<reference evidence="3" key="1">
    <citation type="submission" date="2008-06" db="EMBL/GenBank/DDBJ databases">
        <title>Complete sequence of chromosome of Prosthecochloris aestuarii DSM 271.</title>
        <authorList>
            <consortium name="US DOE Joint Genome Institute"/>
            <person name="Lucas S."/>
            <person name="Copeland A."/>
            <person name="Lapidus A."/>
            <person name="Glavina del Rio T."/>
            <person name="Dalin E."/>
            <person name="Tice H."/>
            <person name="Bruce D."/>
            <person name="Goodwin L."/>
            <person name="Pitluck S."/>
            <person name="Schmutz J."/>
            <person name="Larimer F."/>
            <person name="Land M."/>
            <person name="Hauser L."/>
            <person name="Kyrpides N."/>
            <person name="Anderson I."/>
            <person name="Liu Z."/>
            <person name="Li T."/>
            <person name="Zhao F."/>
            <person name="Overmann J."/>
            <person name="Bryant D.A."/>
            <person name="Richardson P."/>
        </authorList>
    </citation>
    <scope>NUCLEOTIDE SEQUENCE [LARGE SCALE GENOMIC DNA]</scope>
    <source>
        <strain evidence="3">DSM 271</strain>
    </source>
</reference>
<dbReference type="InterPro" id="IPR025524">
    <property type="entry name" value="DUF4412"/>
</dbReference>
<gene>
    <name evidence="3" type="ordered locus">Paes_1899</name>
</gene>